<dbReference type="RefSeq" id="WP_124956931.1">
    <property type="nucleotide sequence ID" value="NZ_RRCH01000046.1"/>
</dbReference>
<dbReference type="Proteomes" id="UP000282322">
    <property type="component" value="Unassembled WGS sequence"/>
</dbReference>
<proteinExistence type="predicted"/>
<keyword evidence="2" id="KW-1185">Reference proteome</keyword>
<dbReference type="EMBL" id="RRCH01000046">
    <property type="protein sequence ID" value="RRJ27815.1"/>
    <property type="molecule type" value="Genomic_DNA"/>
</dbReference>
<protein>
    <submittedName>
        <fullName evidence="1">Uncharacterized protein</fullName>
    </submittedName>
</protein>
<comment type="caution">
    <text evidence="1">The sequence shown here is derived from an EMBL/GenBank/DDBJ whole genome shotgun (WGS) entry which is preliminary data.</text>
</comment>
<accession>A0A3P3R389</accession>
<sequence length="100" mass="11040">MSINLLFFEPPSVAAVYSPERETYHRGNGVPLLDVDLPRDALEHTIAGYAIVHFHTAVVGPFPFRSAFSVWVSQTRSSGCRGDQAVCRDSIIDSVVHQAR</sequence>
<dbReference type="AlphaFoldDB" id="A0A3P3R389"/>
<evidence type="ECO:0000313" key="2">
    <source>
        <dbReference type="Proteomes" id="UP000282322"/>
    </source>
</evidence>
<name>A0A3P3R389_9EURY</name>
<evidence type="ECO:0000313" key="1">
    <source>
        <dbReference type="EMBL" id="RRJ27815.1"/>
    </source>
</evidence>
<reference evidence="1 2" key="1">
    <citation type="submission" date="2018-11" db="EMBL/GenBank/DDBJ databases">
        <title>Taxonoimc description of Halomarina strain SPP-AMP-1.</title>
        <authorList>
            <person name="Pal Y."/>
            <person name="Srinivasana K."/>
            <person name="Verma A."/>
            <person name="Kumar P."/>
        </authorList>
    </citation>
    <scope>NUCLEOTIDE SEQUENCE [LARGE SCALE GENOMIC DNA]</scope>
    <source>
        <strain evidence="1 2">SPP-AMP-1</strain>
    </source>
</reference>
<gene>
    <name evidence="1" type="ORF">EIK79_17180</name>
</gene>
<organism evidence="1 2">
    <name type="scientific">Halocatena pleomorpha</name>
    <dbReference type="NCBI Taxonomy" id="1785090"/>
    <lineage>
        <taxon>Archaea</taxon>
        <taxon>Methanobacteriati</taxon>
        <taxon>Methanobacteriota</taxon>
        <taxon>Stenosarchaea group</taxon>
        <taxon>Halobacteria</taxon>
        <taxon>Halobacteriales</taxon>
        <taxon>Natronomonadaceae</taxon>
        <taxon>Halocatena</taxon>
    </lineage>
</organism>